<gene>
    <name evidence="1" type="ORF">ACJMK2_009453</name>
</gene>
<proteinExistence type="predicted"/>
<dbReference type="EMBL" id="JBJQND010000012">
    <property type="protein sequence ID" value="KAL3859224.1"/>
    <property type="molecule type" value="Genomic_DNA"/>
</dbReference>
<comment type="caution">
    <text evidence="1">The sequence shown here is derived from an EMBL/GenBank/DDBJ whole genome shotgun (WGS) entry which is preliminary data.</text>
</comment>
<evidence type="ECO:0000313" key="2">
    <source>
        <dbReference type="Proteomes" id="UP001634394"/>
    </source>
</evidence>
<sequence>MLVLFHVNSNVHCSNFLTLWRSPCSRPFSVGWSWRHVIHTALQFLYHRDLAGAYIRRLGNVPIPSSMHFSWLSVIPGNIDGHNAQTKLESLYKGLNIYVALLQRLEDNENMWLDSLTIFNEESVVGHIYELQNDLLVIGCLLKTTIEMKPRLEMITMFDDLIINNDVATGSIEGYFLMTEFRRFLENAVLSFSIHHTKQI</sequence>
<dbReference type="AlphaFoldDB" id="A0ABD3VCB1"/>
<keyword evidence="2" id="KW-1185">Reference proteome</keyword>
<name>A0ABD3VCB1_SINWO</name>
<accession>A0ABD3VCB1</accession>
<dbReference type="Proteomes" id="UP001634394">
    <property type="component" value="Unassembled WGS sequence"/>
</dbReference>
<reference evidence="1 2" key="1">
    <citation type="submission" date="2024-11" db="EMBL/GenBank/DDBJ databases">
        <title>Chromosome-level genome assembly of the freshwater bivalve Anodonta woodiana.</title>
        <authorList>
            <person name="Chen X."/>
        </authorList>
    </citation>
    <scope>NUCLEOTIDE SEQUENCE [LARGE SCALE GENOMIC DNA]</scope>
    <source>
        <strain evidence="1">MN2024</strain>
        <tissue evidence="1">Gills</tissue>
    </source>
</reference>
<protein>
    <submittedName>
        <fullName evidence="1">Uncharacterized protein</fullName>
    </submittedName>
</protein>
<evidence type="ECO:0000313" key="1">
    <source>
        <dbReference type="EMBL" id="KAL3859224.1"/>
    </source>
</evidence>
<organism evidence="1 2">
    <name type="scientific">Sinanodonta woodiana</name>
    <name type="common">Chinese pond mussel</name>
    <name type="synonym">Anodonta woodiana</name>
    <dbReference type="NCBI Taxonomy" id="1069815"/>
    <lineage>
        <taxon>Eukaryota</taxon>
        <taxon>Metazoa</taxon>
        <taxon>Spiralia</taxon>
        <taxon>Lophotrochozoa</taxon>
        <taxon>Mollusca</taxon>
        <taxon>Bivalvia</taxon>
        <taxon>Autobranchia</taxon>
        <taxon>Heteroconchia</taxon>
        <taxon>Palaeoheterodonta</taxon>
        <taxon>Unionida</taxon>
        <taxon>Unionoidea</taxon>
        <taxon>Unionidae</taxon>
        <taxon>Unioninae</taxon>
        <taxon>Sinanodonta</taxon>
    </lineage>
</organism>